<keyword evidence="3" id="KW-1185">Reference proteome</keyword>
<evidence type="ECO:0000313" key="3">
    <source>
        <dbReference type="Proteomes" id="UP000198836"/>
    </source>
</evidence>
<keyword evidence="1" id="KW-0472">Membrane</keyword>
<protein>
    <submittedName>
        <fullName evidence="2">Uncharacterized protein</fullName>
    </submittedName>
</protein>
<dbReference type="Proteomes" id="UP000198836">
    <property type="component" value="Unassembled WGS sequence"/>
</dbReference>
<keyword evidence="1" id="KW-1133">Transmembrane helix</keyword>
<accession>A0A1I0U3R7</accession>
<proteinExistence type="predicted"/>
<evidence type="ECO:0000256" key="1">
    <source>
        <dbReference type="SAM" id="Phobius"/>
    </source>
</evidence>
<dbReference type="EMBL" id="FOJM01000019">
    <property type="protein sequence ID" value="SFA58497.1"/>
    <property type="molecule type" value="Genomic_DNA"/>
</dbReference>
<sequence>MECSTKSKVMLQNFTWQHFLVAASVLTLVWYLAVILLFYRRKVLNLLGRQSEATSNNLKDTAPLPHRWEKGVDILADQDESEVMGKAKLPEGMFLLSSADFGFAGTKGKDKEQQLGLVPDILQDIRLVFKTLAEKDGKKKDFFILFDQMKGVYPKMAGHPNIKQINEFILDHASFHLTLEELENLWD</sequence>
<dbReference type="STRING" id="332999.SAMN04488511_11974"/>
<name>A0A1I0U3R7_9SPHI</name>
<feature type="transmembrane region" description="Helical" evidence="1">
    <location>
        <begin position="16"/>
        <end position="39"/>
    </location>
</feature>
<evidence type="ECO:0000313" key="2">
    <source>
        <dbReference type="EMBL" id="SFA58497.1"/>
    </source>
</evidence>
<dbReference type="AlphaFoldDB" id="A0A1I0U3R7"/>
<reference evidence="3" key="1">
    <citation type="submission" date="2016-10" db="EMBL/GenBank/DDBJ databases">
        <authorList>
            <person name="Varghese N."/>
            <person name="Submissions S."/>
        </authorList>
    </citation>
    <scope>NUCLEOTIDE SEQUENCE [LARGE SCALE GENOMIC DNA]</scope>
    <source>
        <strain evidence="3">DSM 18130</strain>
    </source>
</reference>
<keyword evidence="1" id="KW-0812">Transmembrane</keyword>
<organism evidence="2 3">
    <name type="scientific">Pedobacter suwonensis</name>
    <dbReference type="NCBI Taxonomy" id="332999"/>
    <lineage>
        <taxon>Bacteria</taxon>
        <taxon>Pseudomonadati</taxon>
        <taxon>Bacteroidota</taxon>
        <taxon>Sphingobacteriia</taxon>
        <taxon>Sphingobacteriales</taxon>
        <taxon>Sphingobacteriaceae</taxon>
        <taxon>Pedobacter</taxon>
    </lineage>
</organism>
<gene>
    <name evidence="2" type="ORF">SAMN04488511_11974</name>
</gene>